<dbReference type="NCBIfam" id="TIGR00231">
    <property type="entry name" value="small_GTP"/>
    <property type="match status" value="1"/>
</dbReference>
<dbReference type="PANTHER" id="PTHR43381">
    <property type="entry name" value="TRANSLATION INITIATION FACTOR IF-2-RELATED"/>
    <property type="match status" value="1"/>
</dbReference>
<dbReference type="Pfam" id="PF00009">
    <property type="entry name" value="GTP_EFTU"/>
    <property type="match status" value="1"/>
</dbReference>
<dbReference type="Gene3D" id="3.40.50.300">
    <property type="entry name" value="P-loop containing nucleotide triphosphate hydrolases"/>
    <property type="match status" value="1"/>
</dbReference>
<dbReference type="InterPro" id="IPR009000">
    <property type="entry name" value="Transl_B-barrel_sf"/>
</dbReference>
<dbReference type="AlphaFoldDB" id="A0A3B0WF15"/>
<dbReference type="CDD" id="cd03702">
    <property type="entry name" value="IF2_mtIF2_II"/>
    <property type="match status" value="1"/>
</dbReference>
<evidence type="ECO:0000256" key="4">
    <source>
        <dbReference type="ARBA" id="ARBA00022917"/>
    </source>
</evidence>
<dbReference type="GO" id="GO:0003924">
    <property type="term" value="F:GTPase activity"/>
    <property type="evidence" value="ECO:0007669"/>
    <property type="project" value="InterPro"/>
</dbReference>
<dbReference type="PANTHER" id="PTHR43381:SF5">
    <property type="entry name" value="TR-TYPE G DOMAIN-CONTAINING PROTEIN"/>
    <property type="match status" value="1"/>
</dbReference>
<dbReference type="FunFam" id="3.40.50.300:FF:000019">
    <property type="entry name" value="Translation initiation factor IF-2"/>
    <property type="match status" value="1"/>
</dbReference>
<keyword evidence="2 7" id="KW-0396">Initiation factor</keyword>
<dbReference type="SUPFAM" id="SSF50447">
    <property type="entry name" value="Translation proteins"/>
    <property type="match status" value="1"/>
</dbReference>
<dbReference type="InterPro" id="IPR027417">
    <property type="entry name" value="P-loop_NTPase"/>
</dbReference>
<evidence type="ECO:0000256" key="3">
    <source>
        <dbReference type="ARBA" id="ARBA00022741"/>
    </source>
</evidence>
<keyword evidence="3" id="KW-0547">Nucleotide-binding</keyword>
<evidence type="ECO:0000313" key="7">
    <source>
        <dbReference type="EMBL" id="VAW43116.1"/>
    </source>
</evidence>
<sequence>MTTTKAPIQLPSFISVRELSEMMGVSPINVIKELMSNGIMANINQEIDYDTAAIVAEEMGYEVISDAEEEADEEVSITEKPQWRQVLAKEKETDLQSRPPVVTMLGHVDHGKTSLLDEIREARVQEGEAGGITQHIGAYQAEKNGQLITFLDTPGHEAFTAMRARGAQATDIAILVVAADDGVMPQTREAADHARAAHVPIIAAMNKIDLPTADPNKVFQQLSEIGLVPDEWDGDTMVIPVSAKEKLGIDDLLEGILLVAEDIQPQANPDSSATGTVLEARVERGRGIMATVLVQNGTLKQGDTLLVGKHYGRIKAMFDFRGKKTKAATPSTPVSVAGLNGIPQAGDQFVVVKSEKEARKVVAQRQNFNRSS</sequence>
<evidence type="ECO:0000256" key="5">
    <source>
        <dbReference type="ARBA" id="ARBA00023134"/>
    </source>
</evidence>
<dbReference type="GO" id="GO:0003743">
    <property type="term" value="F:translation initiation factor activity"/>
    <property type="evidence" value="ECO:0007669"/>
    <property type="project" value="UniProtKB-KW"/>
</dbReference>
<dbReference type="InterPro" id="IPR006847">
    <property type="entry name" value="IF2_N"/>
</dbReference>
<evidence type="ECO:0000256" key="1">
    <source>
        <dbReference type="ARBA" id="ARBA00007733"/>
    </source>
</evidence>
<feature type="domain" description="Tr-type G" evidence="6">
    <location>
        <begin position="97"/>
        <end position="266"/>
    </location>
</feature>
<evidence type="ECO:0000259" key="6">
    <source>
        <dbReference type="PROSITE" id="PS51722"/>
    </source>
</evidence>
<dbReference type="GO" id="GO:0005525">
    <property type="term" value="F:GTP binding"/>
    <property type="evidence" value="ECO:0007669"/>
    <property type="project" value="UniProtKB-KW"/>
</dbReference>
<keyword evidence="4" id="KW-0648">Protein biosynthesis</keyword>
<dbReference type="InterPro" id="IPR053905">
    <property type="entry name" value="EF-G-like_DII"/>
</dbReference>
<dbReference type="GO" id="GO:0005829">
    <property type="term" value="C:cytosol"/>
    <property type="evidence" value="ECO:0007669"/>
    <property type="project" value="TreeGrafter"/>
</dbReference>
<dbReference type="InterPro" id="IPR044145">
    <property type="entry name" value="IF2_II"/>
</dbReference>
<dbReference type="Gene3D" id="2.40.30.10">
    <property type="entry name" value="Translation factors"/>
    <property type="match status" value="1"/>
</dbReference>
<proteinExistence type="inferred from homology"/>
<dbReference type="InterPro" id="IPR000178">
    <property type="entry name" value="TF_IF2_bacterial-like"/>
</dbReference>
<dbReference type="NCBIfam" id="TIGR00487">
    <property type="entry name" value="IF-2"/>
    <property type="match status" value="1"/>
</dbReference>
<feature type="non-terminal residue" evidence="7">
    <location>
        <position position="372"/>
    </location>
</feature>
<keyword evidence="5" id="KW-0342">GTP-binding</keyword>
<dbReference type="InterPro" id="IPR005225">
    <property type="entry name" value="Small_GTP-bd"/>
</dbReference>
<dbReference type="Pfam" id="PF04760">
    <property type="entry name" value="IF2_N"/>
    <property type="match status" value="1"/>
</dbReference>
<dbReference type="PROSITE" id="PS51722">
    <property type="entry name" value="G_TR_2"/>
    <property type="match status" value="1"/>
</dbReference>
<name>A0A3B0WF15_9ZZZZ</name>
<dbReference type="EMBL" id="UOEU01001028">
    <property type="protein sequence ID" value="VAW43116.1"/>
    <property type="molecule type" value="Genomic_DNA"/>
</dbReference>
<dbReference type="CDD" id="cd01887">
    <property type="entry name" value="IF2_eIF5B"/>
    <property type="match status" value="1"/>
</dbReference>
<dbReference type="Pfam" id="PF22042">
    <property type="entry name" value="EF-G_D2"/>
    <property type="match status" value="1"/>
</dbReference>
<evidence type="ECO:0000256" key="2">
    <source>
        <dbReference type="ARBA" id="ARBA00022540"/>
    </source>
</evidence>
<protein>
    <submittedName>
        <fullName evidence="7">Translation initiation factor 2</fullName>
    </submittedName>
</protein>
<dbReference type="SUPFAM" id="SSF52540">
    <property type="entry name" value="P-loop containing nucleoside triphosphate hydrolases"/>
    <property type="match status" value="1"/>
</dbReference>
<dbReference type="FunFam" id="2.40.30.10:FF:000007">
    <property type="entry name" value="Translation initiation factor IF-2"/>
    <property type="match status" value="1"/>
</dbReference>
<dbReference type="InterPro" id="IPR000795">
    <property type="entry name" value="T_Tr_GTP-bd_dom"/>
</dbReference>
<comment type="similarity">
    <text evidence="1">Belongs to the TRAFAC class translation factor GTPase superfamily. Classic translation factor GTPase family. IF-2 subfamily.</text>
</comment>
<gene>
    <name evidence="7" type="ORF">MNBD_CHLOROFLEXI01-572</name>
</gene>
<dbReference type="InterPro" id="IPR015760">
    <property type="entry name" value="TIF_IF2"/>
</dbReference>
<accession>A0A3B0WF15</accession>
<reference evidence="7" key="1">
    <citation type="submission" date="2018-06" db="EMBL/GenBank/DDBJ databases">
        <authorList>
            <person name="Zhirakovskaya E."/>
        </authorList>
    </citation>
    <scope>NUCLEOTIDE SEQUENCE</scope>
</reference>
<organism evidence="7">
    <name type="scientific">hydrothermal vent metagenome</name>
    <dbReference type="NCBI Taxonomy" id="652676"/>
    <lineage>
        <taxon>unclassified sequences</taxon>
        <taxon>metagenomes</taxon>
        <taxon>ecological metagenomes</taxon>
    </lineage>
</organism>